<dbReference type="PANTHER" id="PTHR30514">
    <property type="entry name" value="GLUCOKINASE"/>
    <property type="match status" value="1"/>
</dbReference>
<dbReference type="InterPro" id="IPR009057">
    <property type="entry name" value="Homeodomain-like_sf"/>
</dbReference>
<accession>A0AAW5BV82</accession>
<feature type="domain" description="SIS" evidence="2">
    <location>
        <begin position="94"/>
        <end position="225"/>
    </location>
</feature>
<dbReference type="GeneID" id="97206294"/>
<dbReference type="SUPFAM" id="SSF53697">
    <property type="entry name" value="SIS domain"/>
    <property type="match status" value="1"/>
</dbReference>
<organism evidence="3 6">
    <name type="scientific">Enterocloster aldenensis</name>
    <dbReference type="NCBI Taxonomy" id="358742"/>
    <lineage>
        <taxon>Bacteria</taxon>
        <taxon>Bacillati</taxon>
        <taxon>Bacillota</taxon>
        <taxon>Clostridia</taxon>
        <taxon>Lachnospirales</taxon>
        <taxon>Lachnospiraceae</taxon>
        <taxon>Enterocloster</taxon>
    </lineage>
</organism>
<evidence type="ECO:0000259" key="2">
    <source>
        <dbReference type="PROSITE" id="PS51464"/>
    </source>
</evidence>
<dbReference type="Gene3D" id="1.10.10.10">
    <property type="entry name" value="Winged helix-like DNA-binding domain superfamily/Winged helix DNA-binding domain"/>
    <property type="match status" value="1"/>
</dbReference>
<dbReference type="GO" id="GO:1901135">
    <property type="term" value="P:carbohydrate derivative metabolic process"/>
    <property type="evidence" value="ECO:0007669"/>
    <property type="project" value="InterPro"/>
</dbReference>
<dbReference type="RefSeq" id="WP_117559953.1">
    <property type="nucleotide sequence ID" value="NZ_BAABZL010000001.1"/>
</dbReference>
<dbReference type="InterPro" id="IPR047640">
    <property type="entry name" value="RpiR-like"/>
</dbReference>
<reference evidence="4 5" key="1">
    <citation type="journal article" date="2020" name="Cell Host Microbe">
        <title>Functional and Genomic Variation between Human-Derived Isolates of Lachnospiraceae Reveals Inter- and Intra-Species Diversity.</title>
        <authorList>
            <person name="Sorbara M.T."/>
            <person name="Littmann E.R."/>
            <person name="Fontana E."/>
            <person name="Moody T.U."/>
            <person name="Kohout C.E."/>
            <person name="Gjonbalaj M."/>
            <person name="Eaton V."/>
            <person name="Seok R."/>
            <person name="Leiner I.M."/>
            <person name="Pamer E.G."/>
        </authorList>
    </citation>
    <scope>NUCLEOTIDE SEQUENCE [LARGE SCALE GENOMIC DNA]</scope>
    <source>
        <strain evidence="4 5">MSK.1.17</strain>
    </source>
</reference>
<dbReference type="PROSITE" id="PS51071">
    <property type="entry name" value="HTH_RPIR"/>
    <property type="match status" value="1"/>
</dbReference>
<dbReference type="GO" id="GO:0003700">
    <property type="term" value="F:DNA-binding transcription factor activity"/>
    <property type="evidence" value="ECO:0007669"/>
    <property type="project" value="InterPro"/>
</dbReference>
<gene>
    <name evidence="4" type="ORF">G5B36_12420</name>
    <name evidence="3" type="ORF">L0N08_04745</name>
</gene>
<dbReference type="InterPro" id="IPR001347">
    <property type="entry name" value="SIS_dom"/>
</dbReference>
<feature type="domain" description="HTH rpiR-type" evidence="1">
    <location>
        <begin position="1"/>
        <end position="67"/>
    </location>
</feature>
<evidence type="ECO:0000313" key="5">
    <source>
        <dbReference type="Proteomes" id="UP000669239"/>
    </source>
</evidence>
<sequence>MNELNGLQRQILDEIKEDIKKNSDMSIKDFAKRHYISPAFLVNLSKKLGYSGYRELIFSFKSSHKSQPAAQDRDLAGIRNTIISNYSEEMVDTFVRHMKGAKEKYVYAMGIGYSMVAIDYISRKCVRDGYRLIYTESLGELSEFEDNVGIMVSESGETQLVIDEAEKCRQHGYFTIAFLRNENSRLRKMVDLPIIIPKEEWEDELQINTFVSNTIIAFQLLFSQL</sequence>
<dbReference type="SUPFAM" id="SSF46689">
    <property type="entry name" value="Homeodomain-like"/>
    <property type="match status" value="1"/>
</dbReference>
<reference evidence="3" key="3">
    <citation type="submission" date="2022-01" db="EMBL/GenBank/DDBJ databases">
        <title>Collection of gut derived symbiotic bacterial strains cultured from healthy donors.</title>
        <authorList>
            <person name="Lin H."/>
            <person name="Kohout C."/>
            <person name="Waligurski E."/>
            <person name="Pamer E.G."/>
        </authorList>
    </citation>
    <scope>NUCLEOTIDE SEQUENCE</scope>
    <source>
        <strain evidence="3">DFI.6.55</strain>
    </source>
</reference>
<dbReference type="InterPro" id="IPR046348">
    <property type="entry name" value="SIS_dom_sf"/>
</dbReference>
<dbReference type="Proteomes" id="UP001299608">
    <property type="component" value="Unassembled WGS sequence"/>
</dbReference>
<dbReference type="EMBL" id="JAKNGE010000004">
    <property type="protein sequence ID" value="MCG4744714.1"/>
    <property type="molecule type" value="Genomic_DNA"/>
</dbReference>
<dbReference type="PANTHER" id="PTHR30514:SF21">
    <property type="entry name" value="RPIR-FAMILY TRANSCRIPTIONAL REGULATOR"/>
    <property type="match status" value="1"/>
</dbReference>
<dbReference type="PROSITE" id="PS51464">
    <property type="entry name" value="SIS"/>
    <property type="match status" value="1"/>
</dbReference>
<keyword evidence="5" id="KW-1185">Reference proteome</keyword>
<proteinExistence type="predicted"/>
<dbReference type="AlphaFoldDB" id="A0AAW5BV82"/>
<evidence type="ECO:0000259" key="1">
    <source>
        <dbReference type="PROSITE" id="PS51071"/>
    </source>
</evidence>
<evidence type="ECO:0000313" key="6">
    <source>
        <dbReference type="Proteomes" id="UP001299608"/>
    </source>
</evidence>
<dbReference type="GO" id="GO:0003677">
    <property type="term" value="F:DNA binding"/>
    <property type="evidence" value="ECO:0007669"/>
    <property type="project" value="InterPro"/>
</dbReference>
<reference evidence="4" key="2">
    <citation type="submission" date="2020-02" db="EMBL/GenBank/DDBJ databases">
        <authorList>
            <person name="Littmann E."/>
            <person name="Sorbara M."/>
        </authorList>
    </citation>
    <scope>NUCLEOTIDE SEQUENCE</scope>
    <source>
        <strain evidence="4">MSK.1.17</strain>
    </source>
</reference>
<dbReference type="InterPro" id="IPR036388">
    <property type="entry name" value="WH-like_DNA-bd_sf"/>
</dbReference>
<dbReference type="Proteomes" id="UP000669239">
    <property type="component" value="Unassembled WGS sequence"/>
</dbReference>
<evidence type="ECO:0000313" key="4">
    <source>
        <dbReference type="EMBL" id="NSJ49498.1"/>
    </source>
</evidence>
<protein>
    <submittedName>
        <fullName evidence="3">IS630 transposase-related protein</fullName>
    </submittedName>
    <submittedName>
        <fullName evidence="4">MurR/RpiR family transcriptional regulator</fullName>
    </submittedName>
</protein>
<name>A0AAW5BV82_9FIRM</name>
<evidence type="ECO:0000313" key="3">
    <source>
        <dbReference type="EMBL" id="MCG4744714.1"/>
    </source>
</evidence>
<comment type="caution">
    <text evidence="3">The sequence shown here is derived from an EMBL/GenBank/DDBJ whole genome shotgun (WGS) entry which is preliminary data.</text>
</comment>
<dbReference type="Pfam" id="PF01418">
    <property type="entry name" value="HTH_6"/>
    <property type="match status" value="1"/>
</dbReference>
<dbReference type="EMBL" id="JAAITT010000016">
    <property type="protein sequence ID" value="NSJ49498.1"/>
    <property type="molecule type" value="Genomic_DNA"/>
</dbReference>
<dbReference type="InterPro" id="IPR000281">
    <property type="entry name" value="HTH_RpiR"/>
</dbReference>
<dbReference type="GO" id="GO:0097367">
    <property type="term" value="F:carbohydrate derivative binding"/>
    <property type="evidence" value="ECO:0007669"/>
    <property type="project" value="InterPro"/>
</dbReference>
<dbReference type="Gene3D" id="3.40.50.10490">
    <property type="entry name" value="Glucose-6-phosphate isomerase like protein, domain 1"/>
    <property type="match status" value="1"/>
</dbReference>